<feature type="non-terminal residue" evidence="5">
    <location>
        <position position="455"/>
    </location>
</feature>
<dbReference type="AlphaFoldDB" id="A0AAV2QGX6"/>
<dbReference type="PANTHER" id="PTHR19307">
    <property type="entry name" value="TUMOR PROTEIN D52"/>
    <property type="match status" value="1"/>
</dbReference>
<dbReference type="GO" id="GO:0005737">
    <property type="term" value="C:cytoplasm"/>
    <property type="evidence" value="ECO:0007669"/>
    <property type="project" value="TreeGrafter"/>
</dbReference>
<dbReference type="PANTHER" id="PTHR19307:SF14">
    <property type="entry name" value="TUMOR PROTEIN D52"/>
    <property type="match status" value="1"/>
</dbReference>
<comment type="caution">
    <text evidence="5">The sequence shown here is derived from an EMBL/GenBank/DDBJ whole genome shotgun (WGS) entry which is preliminary data.</text>
</comment>
<keyword evidence="6" id="KW-1185">Reference proteome</keyword>
<dbReference type="InterPro" id="IPR007327">
    <property type="entry name" value="TPD52"/>
</dbReference>
<reference evidence="5 6" key="1">
    <citation type="submission" date="2024-05" db="EMBL/GenBank/DDBJ databases">
        <authorList>
            <person name="Wallberg A."/>
        </authorList>
    </citation>
    <scope>NUCLEOTIDE SEQUENCE [LARGE SCALE GENOMIC DNA]</scope>
</reference>
<evidence type="ECO:0000256" key="3">
    <source>
        <dbReference type="SAM" id="Coils"/>
    </source>
</evidence>
<evidence type="ECO:0000313" key="6">
    <source>
        <dbReference type="Proteomes" id="UP001497623"/>
    </source>
</evidence>
<proteinExistence type="inferred from homology"/>
<comment type="similarity">
    <text evidence="1">Belongs to the TPD52 family.</text>
</comment>
<evidence type="ECO:0000256" key="2">
    <source>
        <dbReference type="ARBA" id="ARBA00023054"/>
    </source>
</evidence>
<accession>A0AAV2QGX6</accession>
<feature type="compositionally biased region" description="Polar residues" evidence="4">
    <location>
        <begin position="22"/>
        <end position="36"/>
    </location>
</feature>
<gene>
    <name evidence="5" type="ORF">MNOR_LOCUS11203</name>
</gene>
<dbReference type="Proteomes" id="UP001497623">
    <property type="component" value="Unassembled WGS sequence"/>
</dbReference>
<feature type="compositionally biased region" description="Low complexity" evidence="4">
    <location>
        <begin position="42"/>
        <end position="61"/>
    </location>
</feature>
<organism evidence="5 6">
    <name type="scientific">Meganyctiphanes norvegica</name>
    <name type="common">Northern krill</name>
    <name type="synonym">Thysanopoda norvegica</name>
    <dbReference type="NCBI Taxonomy" id="48144"/>
    <lineage>
        <taxon>Eukaryota</taxon>
        <taxon>Metazoa</taxon>
        <taxon>Ecdysozoa</taxon>
        <taxon>Arthropoda</taxon>
        <taxon>Crustacea</taxon>
        <taxon>Multicrustacea</taxon>
        <taxon>Malacostraca</taxon>
        <taxon>Eumalacostraca</taxon>
        <taxon>Eucarida</taxon>
        <taxon>Euphausiacea</taxon>
        <taxon>Euphausiidae</taxon>
        <taxon>Meganyctiphanes</taxon>
    </lineage>
</organism>
<dbReference type="Pfam" id="PF04201">
    <property type="entry name" value="TPD52"/>
    <property type="match status" value="1"/>
</dbReference>
<dbReference type="EMBL" id="CAXKWB010005846">
    <property type="protein sequence ID" value="CAL4080160.1"/>
    <property type="molecule type" value="Genomic_DNA"/>
</dbReference>
<name>A0AAV2QGX6_MEGNR</name>
<evidence type="ECO:0000256" key="1">
    <source>
        <dbReference type="ARBA" id="ARBA00005702"/>
    </source>
</evidence>
<feature type="coiled-coil region" evidence="3">
    <location>
        <begin position="390"/>
        <end position="417"/>
    </location>
</feature>
<sequence>MAATADIQNNNSIEVRSMDDNLNSVNNVTNSRSPPNSIDAANLNSISNTTTSRSPPNSTDTMNTGHIFGGSGLPRVLLHLDNEEPSSLGSMIYDDEYHEDPLLDLTLGNLGGDNSTLGNYDDDYADPSMDYVFVSSIFSSPCLDNSEALLKQLQDMGVRVNEDYLNLDLDLTVSRSCSVSSGPESLEEENDSLTIVSLDPPSHKLTSLNHKRVSSSRKKHPIFSVNSLDDSDSLAHTDSFEDEFAEAEILPNGGGVKVTYENYKKEYRSRVSPMKNYVKYLELTPEEEEAPEKSFSSYDKITNTLNEHNGKERKDPLIQNPSNTLDDRYRRAVAAFSKRMSMKLEGMSDELSGFQSKCSLKLKKLLAEEITYDTVTPDSGVHETFNALSPEEQEKQREEWKSELVKTEEEIQTLRQVLNSKVKHAQDLKRRLGITVWREFTDDFNASMKSVRESQ</sequence>
<feature type="region of interest" description="Disordered" evidence="4">
    <location>
        <begin position="22"/>
        <end position="66"/>
    </location>
</feature>
<evidence type="ECO:0000256" key="4">
    <source>
        <dbReference type="SAM" id="MobiDB-lite"/>
    </source>
</evidence>
<evidence type="ECO:0000313" key="5">
    <source>
        <dbReference type="EMBL" id="CAL4080160.1"/>
    </source>
</evidence>
<keyword evidence="2 3" id="KW-0175">Coiled coil</keyword>
<protein>
    <submittedName>
        <fullName evidence="5">Uncharacterized protein</fullName>
    </submittedName>
</protein>